<dbReference type="AlphaFoldDB" id="A0AA90NZH4"/>
<dbReference type="Proteomes" id="UP001178148">
    <property type="component" value="Unassembled WGS sequence"/>
</dbReference>
<dbReference type="EMBL" id="JASXSV010000013">
    <property type="protein sequence ID" value="MDP0589356.1"/>
    <property type="molecule type" value="Genomic_DNA"/>
</dbReference>
<evidence type="ECO:0000313" key="3">
    <source>
        <dbReference type="Proteomes" id="UP001178148"/>
    </source>
</evidence>
<keyword evidence="1" id="KW-0472">Membrane</keyword>
<proteinExistence type="predicted"/>
<organism evidence="2 3">
    <name type="scientific">Candidatus Endonucleibacter bathymodioli</name>
    <dbReference type="NCBI Taxonomy" id="539814"/>
    <lineage>
        <taxon>Bacteria</taxon>
        <taxon>Pseudomonadati</taxon>
        <taxon>Pseudomonadota</taxon>
        <taxon>Gammaproteobacteria</taxon>
        <taxon>Oceanospirillales</taxon>
        <taxon>Endozoicomonadaceae</taxon>
        <taxon>Candidatus Endonucleibacter</taxon>
    </lineage>
</organism>
<keyword evidence="3" id="KW-1185">Reference proteome</keyword>
<sequence length="71" mass="8217">MQSVPFLVFKCDMCKFRSKDGDSERWVAINEKNQYFASRGLVIIFWLAFSASQMSSKKSNSMYYLCGLRAV</sequence>
<reference evidence="2 3" key="1">
    <citation type="journal article" date="2023" name="bioRxiv">
        <title>An intranuclear bacterial parasite of deep-sea mussels expresses apoptosis inhibitors acquired from its host.</title>
        <authorList>
            <person name="Gonzalez Porras M.A."/>
            <person name="Assie A."/>
            <person name="Tietjen M."/>
            <person name="Violette M."/>
            <person name="Kleiner M."/>
            <person name="Gruber-Vodicka H."/>
            <person name="Dubilier N."/>
            <person name="Leisch N."/>
        </authorList>
    </citation>
    <scope>NUCLEOTIDE SEQUENCE [LARGE SCALE GENOMIC DNA]</scope>
    <source>
        <strain evidence="2">IAP13</strain>
    </source>
</reference>
<evidence type="ECO:0000256" key="1">
    <source>
        <dbReference type="SAM" id="Phobius"/>
    </source>
</evidence>
<keyword evidence="1" id="KW-0812">Transmembrane</keyword>
<feature type="transmembrane region" description="Helical" evidence="1">
    <location>
        <begin position="35"/>
        <end position="52"/>
    </location>
</feature>
<keyword evidence="1" id="KW-1133">Transmembrane helix</keyword>
<protein>
    <submittedName>
        <fullName evidence="2">Uncharacterized protein</fullName>
    </submittedName>
</protein>
<name>A0AA90NZH4_9GAMM</name>
<accession>A0AA90NZH4</accession>
<gene>
    <name evidence="2" type="ORF">QS748_09285</name>
</gene>
<evidence type="ECO:0000313" key="2">
    <source>
        <dbReference type="EMBL" id="MDP0589356.1"/>
    </source>
</evidence>
<comment type="caution">
    <text evidence="2">The sequence shown here is derived from an EMBL/GenBank/DDBJ whole genome shotgun (WGS) entry which is preliminary data.</text>
</comment>